<dbReference type="EMBL" id="CM042055">
    <property type="protein sequence ID" value="KAI3701626.1"/>
    <property type="molecule type" value="Genomic_DNA"/>
</dbReference>
<dbReference type="Proteomes" id="UP001055879">
    <property type="component" value="Linkage Group LG09"/>
</dbReference>
<sequence length="183" mass="20921">MDVVKLLDGVIYKISLQKKIDQSFSQVEEIQDKEDGAEDAYYRVCRSIGTCLTSRNDAEDMVFNVVQKHGDYIPMEELDGETSSNQGFNRDAKIIPLYFTWFSLLSHCIKTCFLATALSLEFDSEGFHSESHRLYAGGVLKKDFTRTRWNERNQNMCSNGVGAATEEVQFTGDGEQRWRVTFN</sequence>
<proteinExistence type="predicted"/>
<evidence type="ECO:0000313" key="2">
    <source>
        <dbReference type="Proteomes" id="UP001055879"/>
    </source>
</evidence>
<reference evidence="2" key="1">
    <citation type="journal article" date="2022" name="Mol. Ecol. Resour.">
        <title>The genomes of chicory, endive, great burdock and yacon provide insights into Asteraceae palaeo-polyploidization history and plant inulin production.</title>
        <authorList>
            <person name="Fan W."/>
            <person name="Wang S."/>
            <person name="Wang H."/>
            <person name="Wang A."/>
            <person name="Jiang F."/>
            <person name="Liu H."/>
            <person name="Zhao H."/>
            <person name="Xu D."/>
            <person name="Zhang Y."/>
        </authorList>
    </citation>
    <scope>NUCLEOTIDE SEQUENCE [LARGE SCALE GENOMIC DNA]</scope>
    <source>
        <strain evidence="2">cv. Niubang</strain>
    </source>
</reference>
<accession>A0ACB8ZVW1</accession>
<name>A0ACB8ZVW1_ARCLA</name>
<protein>
    <submittedName>
        <fullName evidence="1">Uncharacterized protein</fullName>
    </submittedName>
</protein>
<comment type="caution">
    <text evidence="1">The sequence shown here is derived from an EMBL/GenBank/DDBJ whole genome shotgun (WGS) entry which is preliminary data.</text>
</comment>
<keyword evidence="2" id="KW-1185">Reference proteome</keyword>
<organism evidence="1 2">
    <name type="scientific">Arctium lappa</name>
    <name type="common">Greater burdock</name>
    <name type="synonym">Lappa major</name>
    <dbReference type="NCBI Taxonomy" id="4217"/>
    <lineage>
        <taxon>Eukaryota</taxon>
        <taxon>Viridiplantae</taxon>
        <taxon>Streptophyta</taxon>
        <taxon>Embryophyta</taxon>
        <taxon>Tracheophyta</taxon>
        <taxon>Spermatophyta</taxon>
        <taxon>Magnoliopsida</taxon>
        <taxon>eudicotyledons</taxon>
        <taxon>Gunneridae</taxon>
        <taxon>Pentapetalae</taxon>
        <taxon>asterids</taxon>
        <taxon>campanulids</taxon>
        <taxon>Asterales</taxon>
        <taxon>Asteraceae</taxon>
        <taxon>Carduoideae</taxon>
        <taxon>Cardueae</taxon>
        <taxon>Arctiinae</taxon>
        <taxon>Arctium</taxon>
    </lineage>
</organism>
<evidence type="ECO:0000313" key="1">
    <source>
        <dbReference type="EMBL" id="KAI3701626.1"/>
    </source>
</evidence>
<gene>
    <name evidence="1" type="ORF">L6452_26841</name>
</gene>
<reference evidence="1 2" key="2">
    <citation type="journal article" date="2022" name="Mol. Ecol. Resour.">
        <title>The genomes of chicory, endive, great burdock and yacon provide insights into Asteraceae paleo-polyploidization history and plant inulin production.</title>
        <authorList>
            <person name="Fan W."/>
            <person name="Wang S."/>
            <person name="Wang H."/>
            <person name="Wang A."/>
            <person name="Jiang F."/>
            <person name="Liu H."/>
            <person name="Zhao H."/>
            <person name="Xu D."/>
            <person name="Zhang Y."/>
        </authorList>
    </citation>
    <scope>NUCLEOTIDE SEQUENCE [LARGE SCALE GENOMIC DNA]</scope>
    <source>
        <strain evidence="2">cv. Niubang</strain>
    </source>
</reference>